<protein>
    <submittedName>
        <fullName evidence="1">Predicted acetyltransferase, GNAT family</fullName>
    </submittedName>
</protein>
<reference evidence="1 2" key="1">
    <citation type="journal article" date="2004" name="Proc. Natl. Acad. Sci. U.S.A.">
        <title>Genome sequence of the deep-sea gamma-proteobacterium Idiomarina loihiensis reveals amino acid fermentation as a source of carbon and energy.</title>
        <authorList>
            <person name="Hou S."/>
            <person name="Saw J.H."/>
            <person name="Lee K.S."/>
            <person name="Freitas T.A."/>
            <person name="Belisle C."/>
            <person name="Kawarabayasi Y."/>
            <person name="Donachie S.P."/>
            <person name="Pikina A."/>
            <person name="Galperin M.Y."/>
            <person name="Koonin E.V."/>
            <person name="Makarova K.S."/>
            <person name="Omelchenko M.V."/>
            <person name="Sorokin A."/>
            <person name="Wolf Y.I."/>
            <person name="Li Q.X."/>
            <person name="Keum Y.S."/>
            <person name="Campbell S."/>
            <person name="Denery J."/>
            <person name="Aizawa S."/>
            <person name="Shibata S."/>
            <person name="Malahoff A."/>
            <person name="Alam M."/>
        </authorList>
    </citation>
    <scope>NUCLEOTIDE SEQUENCE [LARGE SCALE GENOMIC DNA]</scope>
    <source>
        <strain evidence="2">ATCC BAA-735 / DSM 15497 / L2-TR</strain>
    </source>
</reference>
<dbReference type="Proteomes" id="UP000001171">
    <property type="component" value="Chromosome"/>
</dbReference>
<keyword evidence="1" id="KW-0808">Transferase</keyword>
<dbReference type="AlphaFoldDB" id="Q5QVK8"/>
<dbReference type="InterPro" id="IPR016181">
    <property type="entry name" value="Acyl_CoA_acyltransferase"/>
</dbReference>
<dbReference type="STRING" id="283942.IL2197"/>
<sequence length="205" mass="23316">MRNNIASDNGLGIDYLEGQDIKKVLKFNDEWSASLALLINDVCEKHQAETEEEIIECLMDEGFQDFHWNWASKALAFSNDEYKWFSAESGESIEAVVITKHPVTSEIDTQNIFYIEYICVAPWNRAKVSQTTTPKKGLGTGLIKVTLKYFNESEGYRQGCSLHSLPQSCPYYTKIGMQRIPSSSDKQGLTYFEMPQNVAEELCNE</sequence>
<dbReference type="HOGENOM" id="CLU_103377_0_0_6"/>
<dbReference type="eggNOG" id="ENOG503294C">
    <property type="taxonomic scope" value="Bacteria"/>
</dbReference>
<dbReference type="SUPFAM" id="SSF55729">
    <property type="entry name" value="Acyl-CoA N-acyltransferases (Nat)"/>
    <property type="match status" value="1"/>
</dbReference>
<dbReference type="RefSeq" id="WP_011235424.1">
    <property type="nucleotide sequence ID" value="NC_006512.1"/>
</dbReference>
<gene>
    <name evidence="1" type="ordered locus">IL2197</name>
</gene>
<proteinExistence type="predicted"/>
<dbReference type="KEGG" id="ilo:IL2197"/>
<accession>Q5QVK8</accession>
<dbReference type="GeneID" id="41337385"/>
<evidence type="ECO:0000313" key="1">
    <source>
        <dbReference type="EMBL" id="AAV83029.1"/>
    </source>
</evidence>
<keyword evidence="2" id="KW-1185">Reference proteome</keyword>
<organism evidence="1 2">
    <name type="scientific">Idiomarina loihiensis (strain ATCC BAA-735 / DSM 15497 / L2-TR)</name>
    <dbReference type="NCBI Taxonomy" id="283942"/>
    <lineage>
        <taxon>Bacteria</taxon>
        <taxon>Pseudomonadati</taxon>
        <taxon>Pseudomonadota</taxon>
        <taxon>Gammaproteobacteria</taxon>
        <taxon>Alteromonadales</taxon>
        <taxon>Idiomarinaceae</taxon>
        <taxon>Idiomarina</taxon>
    </lineage>
</organism>
<dbReference type="OrthoDB" id="6064764at2"/>
<name>Q5QVK8_IDILO</name>
<dbReference type="GO" id="GO:0016747">
    <property type="term" value="F:acyltransferase activity, transferring groups other than amino-acyl groups"/>
    <property type="evidence" value="ECO:0007669"/>
    <property type="project" value="InterPro"/>
</dbReference>
<evidence type="ECO:0000313" key="2">
    <source>
        <dbReference type="Proteomes" id="UP000001171"/>
    </source>
</evidence>
<dbReference type="EMBL" id="AE017340">
    <property type="protein sequence ID" value="AAV83029.1"/>
    <property type="molecule type" value="Genomic_DNA"/>
</dbReference>